<dbReference type="PANTHER" id="PTHR40277:SF1">
    <property type="entry name" value="BLL5419 PROTEIN"/>
    <property type="match status" value="1"/>
</dbReference>
<evidence type="ECO:0000313" key="8">
    <source>
        <dbReference type="Proteomes" id="UP000315003"/>
    </source>
</evidence>
<feature type="transmembrane region" description="Helical" evidence="6">
    <location>
        <begin position="133"/>
        <end position="156"/>
    </location>
</feature>
<comment type="subcellular location">
    <subcellularLocation>
        <location evidence="1">Cell membrane</location>
        <topology evidence="1">Multi-pass membrane protein</topology>
    </subcellularLocation>
</comment>
<organism evidence="7 8">
    <name type="scientific">Stieleria bergensis</name>
    <dbReference type="NCBI Taxonomy" id="2528025"/>
    <lineage>
        <taxon>Bacteria</taxon>
        <taxon>Pseudomonadati</taxon>
        <taxon>Planctomycetota</taxon>
        <taxon>Planctomycetia</taxon>
        <taxon>Pirellulales</taxon>
        <taxon>Pirellulaceae</taxon>
        <taxon>Stieleria</taxon>
    </lineage>
</organism>
<name>A0A517T0M0_9BACT</name>
<dbReference type="EMBL" id="CP036272">
    <property type="protein sequence ID" value="QDT61873.1"/>
    <property type="molecule type" value="Genomic_DNA"/>
</dbReference>
<gene>
    <name evidence="7" type="ORF">SV7mr_44140</name>
</gene>
<dbReference type="Proteomes" id="UP000315003">
    <property type="component" value="Chromosome"/>
</dbReference>
<feature type="transmembrane region" description="Helical" evidence="6">
    <location>
        <begin position="55"/>
        <end position="75"/>
    </location>
</feature>
<evidence type="ECO:0000256" key="3">
    <source>
        <dbReference type="ARBA" id="ARBA00022692"/>
    </source>
</evidence>
<keyword evidence="2" id="KW-1003">Cell membrane</keyword>
<evidence type="ECO:0008006" key="9">
    <source>
        <dbReference type="Google" id="ProtNLM"/>
    </source>
</evidence>
<reference evidence="7 8" key="1">
    <citation type="submission" date="2019-02" db="EMBL/GenBank/DDBJ databases">
        <title>Deep-cultivation of Planctomycetes and their phenomic and genomic characterization uncovers novel biology.</title>
        <authorList>
            <person name="Wiegand S."/>
            <person name="Jogler M."/>
            <person name="Boedeker C."/>
            <person name="Pinto D."/>
            <person name="Vollmers J."/>
            <person name="Rivas-Marin E."/>
            <person name="Kohn T."/>
            <person name="Peeters S.H."/>
            <person name="Heuer A."/>
            <person name="Rast P."/>
            <person name="Oberbeckmann S."/>
            <person name="Bunk B."/>
            <person name="Jeske O."/>
            <person name="Meyerdierks A."/>
            <person name="Storesund J.E."/>
            <person name="Kallscheuer N."/>
            <person name="Luecker S."/>
            <person name="Lage O.M."/>
            <person name="Pohl T."/>
            <person name="Merkel B.J."/>
            <person name="Hornburger P."/>
            <person name="Mueller R.-W."/>
            <person name="Bruemmer F."/>
            <person name="Labrenz M."/>
            <person name="Spormann A.M."/>
            <person name="Op den Camp H."/>
            <person name="Overmann J."/>
            <person name="Amann R."/>
            <person name="Jetten M.S.M."/>
            <person name="Mascher T."/>
            <person name="Medema M.H."/>
            <person name="Devos D.P."/>
            <person name="Kaster A.-K."/>
            <person name="Ovreas L."/>
            <person name="Rohde M."/>
            <person name="Galperin M.Y."/>
            <person name="Jogler C."/>
        </authorList>
    </citation>
    <scope>NUCLEOTIDE SEQUENCE [LARGE SCALE GENOMIC DNA]</scope>
    <source>
        <strain evidence="7 8">SV_7m_r</strain>
    </source>
</reference>
<dbReference type="Pfam" id="PF03706">
    <property type="entry name" value="LPG_synthase_TM"/>
    <property type="match status" value="1"/>
</dbReference>
<keyword evidence="8" id="KW-1185">Reference proteome</keyword>
<dbReference type="AlphaFoldDB" id="A0A517T0M0"/>
<feature type="transmembrane region" description="Helical" evidence="6">
    <location>
        <begin position="209"/>
        <end position="232"/>
    </location>
</feature>
<keyword evidence="4 6" id="KW-1133">Transmembrane helix</keyword>
<feature type="transmembrane region" description="Helical" evidence="6">
    <location>
        <begin position="264"/>
        <end position="291"/>
    </location>
</feature>
<sequence>MCRASQVESSANRAASNAGSASFIIPSRRLKRPVPPGLWGRAGSRLVMQFKRKHWITLVKILVPTVILILLISWITPEQRQALYEQPKDYGLLLAALLLSLVALSVSITRWCCLVRCQGIKLSLIEAHRLGMIGYLLNFVSAGTVGGDFFKAIFLARQCPGHRVQAITSVVVDRALGLYGLLLLALAAFTFGGDIGAGQVSDELRQLRIMTAVLAGVGAVGLAVLVFGGRLVDRLLDSLAKLPVIGSLTVKAVSPVRQYSEHPWTLSLSLILSLGVHSLLSASLFLIAISLYDDAPTLVQHMIIVPISMLAGALPISPAGLGVFEATFNAMYEVVPSEPTLASGTIIALFYLLIRILIAFLGTVFYWTAGDDVRESIQEAETDADSTAEAPTGN</sequence>
<dbReference type="InterPro" id="IPR022791">
    <property type="entry name" value="L-PG_synthase/AglD"/>
</dbReference>
<keyword evidence="5 6" id="KW-0472">Membrane</keyword>
<evidence type="ECO:0000256" key="1">
    <source>
        <dbReference type="ARBA" id="ARBA00004651"/>
    </source>
</evidence>
<dbReference type="GO" id="GO:0005886">
    <property type="term" value="C:plasma membrane"/>
    <property type="evidence" value="ECO:0007669"/>
    <property type="project" value="UniProtKB-SubCell"/>
</dbReference>
<evidence type="ECO:0000256" key="4">
    <source>
        <dbReference type="ARBA" id="ARBA00022989"/>
    </source>
</evidence>
<feature type="transmembrane region" description="Helical" evidence="6">
    <location>
        <begin position="344"/>
        <end position="367"/>
    </location>
</feature>
<proteinExistence type="predicted"/>
<feature type="transmembrane region" description="Helical" evidence="6">
    <location>
        <begin position="90"/>
        <end position="112"/>
    </location>
</feature>
<feature type="transmembrane region" description="Helical" evidence="6">
    <location>
        <begin position="303"/>
        <end position="324"/>
    </location>
</feature>
<evidence type="ECO:0000313" key="7">
    <source>
        <dbReference type="EMBL" id="QDT61873.1"/>
    </source>
</evidence>
<accession>A0A517T0M0</accession>
<evidence type="ECO:0000256" key="2">
    <source>
        <dbReference type="ARBA" id="ARBA00022475"/>
    </source>
</evidence>
<protein>
    <recommendedName>
        <fullName evidence="9">Flippase-like domain-containing protein</fullName>
    </recommendedName>
</protein>
<dbReference type="PANTHER" id="PTHR40277">
    <property type="entry name" value="BLL5419 PROTEIN"/>
    <property type="match status" value="1"/>
</dbReference>
<evidence type="ECO:0000256" key="5">
    <source>
        <dbReference type="ARBA" id="ARBA00023136"/>
    </source>
</evidence>
<keyword evidence="3 6" id="KW-0812">Transmembrane</keyword>
<evidence type="ECO:0000256" key="6">
    <source>
        <dbReference type="SAM" id="Phobius"/>
    </source>
</evidence>
<feature type="transmembrane region" description="Helical" evidence="6">
    <location>
        <begin position="176"/>
        <end position="197"/>
    </location>
</feature>